<protein>
    <submittedName>
        <fullName evidence="2">Type IV toxin-antitoxin system AbiEi family antitoxin domain-containing protein</fullName>
    </submittedName>
</protein>
<accession>A0A939LVQ2</accession>
<proteinExistence type="predicted"/>
<name>A0A939LVQ2_9MICO</name>
<organism evidence="2 3">
    <name type="scientific">Leucobacter ruminantium</name>
    <dbReference type="NCBI Taxonomy" id="1289170"/>
    <lineage>
        <taxon>Bacteria</taxon>
        <taxon>Bacillati</taxon>
        <taxon>Actinomycetota</taxon>
        <taxon>Actinomycetes</taxon>
        <taxon>Micrococcales</taxon>
        <taxon>Microbacteriaceae</taxon>
        <taxon>Leucobacter</taxon>
    </lineage>
</organism>
<dbReference type="RefSeq" id="WP_208046106.1">
    <property type="nucleotide sequence ID" value="NZ_JAGDYL010000017.1"/>
</dbReference>
<dbReference type="EMBL" id="JAGDYL010000017">
    <property type="protein sequence ID" value="MBO1805630.1"/>
    <property type="molecule type" value="Genomic_DNA"/>
</dbReference>
<evidence type="ECO:0000313" key="2">
    <source>
        <dbReference type="EMBL" id="MBO1805630.1"/>
    </source>
</evidence>
<dbReference type="AlphaFoldDB" id="A0A939LVQ2"/>
<comment type="caution">
    <text evidence="2">The sequence shown here is derived from an EMBL/GenBank/DDBJ whole genome shotgun (WGS) entry which is preliminary data.</text>
</comment>
<feature type="domain" description="AbiEi antitoxin N-terminal" evidence="1">
    <location>
        <begin position="8"/>
        <end position="44"/>
    </location>
</feature>
<gene>
    <name evidence="2" type="ORF">J4H91_09920</name>
</gene>
<evidence type="ECO:0000313" key="3">
    <source>
        <dbReference type="Proteomes" id="UP000664398"/>
    </source>
</evidence>
<dbReference type="InterPro" id="IPR025159">
    <property type="entry name" value="AbiEi_N"/>
</dbReference>
<keyword evidence="3" id="KW-1185">Reference proteome</keyword>
<dbReference type="Proteomes" id="UP000664398">
    <property type="component" value="Unassembled WGS sequence"/>
</dbReference>
<reference evidence="2" key="1">
    <citation type="submission" date="2021-03" db="EMBL/GenBank/DDBJ databases">
        <title>Leucobacter chromiisoli sp. nov., isolated from chromium-containing soil of chemical plant.</title>
        <authorList>
            <person name="Xu Z."/>
        </authorList>
    </citation>
    <scope>NUCLEOTIDE SEQUENCE</scope>
    <source>
        <strain evidence="2">A2</strain>
    </source>
</reference>
<dbReference type="Pfam" id="PF13338">
    <property type="entry name" value="AbiEi_4"/>
    <property type="match status" value="1"/>
</dbReference>
<sequence>MGELTVPAFTLADARAAGIGKDRIYDLLQRGDLERIARGVFVRPGVLDPSLVTLAAATAVHQTATLCLTSALVHHDLSDAIPFSADIALPRGTRHPAGFDHASWHSFDPETFEIGRELSDIGGMSVAIYSAERTIIDSFRLMHREGSDVAHQALRRWLRGRGNSPATLLRTARSFPTVAPRLRLSLEALL</sequence>
<evidence type="ECO:0000259" key="1">
    <source>
        <dbReference type="Pfam" id="PF13338"/>
    </source>
</evidence>